<dbReference type="Gene3D" id="3.30.70.330">
    <property type="match status" value="1"/>
</dbReference>
<dbReference type="GO" id="GO:0003729">
    <property type="term" value="F:mRNA binding"/>
    <property type="evidence" value="ECO:0007669"/>
    <property type="project" value="TreeGrafter"/>
</dbReference>
<sequence>MSNYVHPSEIPDDIRRQLEDKRREKLGQEEGNLIYIGNLPLQVTEDDIKEVFADYGYVEFISKKIGRYVYVYMTNPNEAQKAVSSLNEAEWMGCTLIVRKAILQ</sequence>
<dbReference type="SMART" id="SM00360">
    <property type="entry name" value="RRM"/>
    <property type="match status" value="1"/>
</dbReference>
<feature type="domain" description="RRM" evidence="2">
    <location>
        <begin position="32"/>
        <end position="103"/>
    </location>
</feature>
<evidence type="ECO:0000259" key="2">
    <source>
        <dbReference type="PROSITE" id="PS50102"/>
    </source>
</evidence>
<comment type="caution">
    <text evidence="3">The sequence shown here is derived from an EMBL/GenBank/DDBJ whole genome shotgun (WGS) entry which is preliminary data.</text>
</comment>
<dbReference type="PANTHER" id="PTHR23003">
    <property type="entry name" value="RNA RECOGNITION MOTIF RRM DOMAIN CONTAINING PROTEIN"/>
    <property type="match status" value="1"/>
</dbReference>
<dbReference type="InterPro" id="IPR035979">
    <property type="entry name" value="RBD_domain_sf"/>
</dbReference>
<dbReference type="EMBL" id="BDSG01000030">
    <property type="protein sequence ID" value="GBL10091.1"/>
    <property type="molecule type" value="Genomic_DNA"/>
</dbReference>
<name>A0A2Z6UR04_MICAE</name>
<dbReference type="SUPFAM" id="SSF54928">
    <property type="entry name" value="RNA-binding domain, RBD"/>
    <property type="match status" value="1"/>
</dbReference>
<dbReference type="GO" id="GO:0005737">
    <property type="term" value="C:cytoplasm"/>
    <property type="evidence" value="ECO:0007669"/>
    <property type="project" value="TreeGrafter"/>
</dbReference>
<keyword evidence="1" id="KW-0694">RNA-binding</keyword>
<dbReference type="Pfam" id="PF00076">
    <property type="entry name" value="RRM_1"/>
    <property type="match status" value="1"/>
</dbReference>
<evidence type="ECO:0000256" key="1">
    <source>
        <dbReference type="ARBA" id="ARBA00022884"/>
    </source>
</evidence>
<organism evidence="3 4">
    <name type="scientific">Microcystis aeruginosa Sj</name>
    <dbReference type="NCBI Taxonomy" id="1979544"/>
    <lineage>
        <taxon>Bacteria</taxon>
        <taxon>Bacillati</taxon>
        <taxon>Cyanobacteriota</taxon>
        <taxon>Cyanophyceae</taxon>
        <taxon>Oscillatoriophycideae</taxon>
        <taxon>Chroococcales</taxon>
        <taxon>Microcystaceae</taxon>
        <taxon>Microcystis</taxon>
    </lineage>
</organism>
<evidence type="ECO:0000313" key="4">
    <source>
        <dbReference type="Proteomes" id="UP000248272"/>
    </source>
</evidence>
<gene>
    <name evidence="3" type="ORF">MSj_01574</name>
</gene>
<accession>A0A2Z6UR04</accession>
<protein>
    <recommendedName>
        <fullName evidence="2">RRM domain-containing protein</fullName>
    </recommendedName>
</protein>
<dbReference type="InterPro" id="IPR012677">
    <property type="entry name" value="Nucleotide-bd_a/b_plait_sf"/>
</dbReference>
<proteinExistence type="predicted"/>
<dbReference type="AlphaFoldDB" id="A0A2Z6UR04"/>
<evidence type="ECO:0000313" key="3">
    <source>
        <dbReference type="EMBL" id="GBL10091.1"/>
    </source>
</evidence>
<dbReference type="InterPro" id="IPR000504">
    <property type="entry name" value="RRM_dom"/>
</dbReference>
<dbReference type="Proteomes" id="UP000248272">
    <property type="component" value="Unassembled WGS sequence"/>
</dbReference>
<dbReference type="PROSITE" id="PS50102">
    <property type="entry name" value="RRM"/>
    <property type="match status" value="1"/>
</dbReference>
<dbReference type="RefSeq" id="WP_110578722.1">
    <property type="nucleotide sequence ID" value="NZ_BDSG01000030.1"/>
</dbReference>
<dbReference type="InterPro" id="IPR050374">
    <property type="entry name" value="RRT5_SRSF_SR"/>
</dbReference>
<reference evidence="3 4" key="1">
    <citation type="journal article" date="2018" name="Front. Microbiol.">
        <title>Adaptation of the Freshwater Bloom-Forming Cyanobacterium Microcystis aeruginosa to Brackish Water Is Driven by Recent Horizontal Transfer of Sucrose Genes.</title>
        <authorList>
            <person name="Tanabe Y."/>
            <person name="Hodoki Y."/>
            <person name="Sano T."/>
            <person name="Tada K."/>
            <person name="Watanabe M.M."/>
        </authorList>
    </citation>
    <scope>NUCLEOTIDE SEQUENCE [LARGE SCALE GENOMIC DNA]</scope>
    <source>
        <strain evidence="3 4">Sj</strain>
    </source>
</reference>